<dbReference type="Proteomes" id="UP000027219">
    <property type="component" value="Unassembled WGS sequence"/>
</dbReference>
<dbReference type="OrthoDB" id="1377090at2"/>
<dbReference type="AlphaFoldDB" id="A0A066UPF0"/>
<dbReference type="RefSeq" id="WP_032550830.1">
    <property type="nucleotide sequence ID" value="NZ_JFFR01000013.1"/>
</dbReference>
<evidence type="ECO:0000313" key="2">
    <source>
        <dbReference type="Proteomes" id="UP000027219"/>
    </source>
</evidence>
<dbReference type="STRING" id="212667.VFDL14_22885"/>
<comment type="caution">
    <text evidence="1">The sequence shown here is derived from an EMBL/GenBank/DDBJ whole genome shotgun (WGS) entry which is preliminary data.</text>
</comment>
<protein>
    <submittedName>
        <fullName evidence="1">Uncharacterized protein</fullName>
    </submittedName>
</protein>
<keyword evidence="2" id="KW-1185">Reference proteome</keyword>
<name>A0A066UPF0_9VIBR</name>
<gene>
    <name evidence="1" type="ORF">VFDL14_22885</name>
</gene>
<accession>A0A066UPF0</accession>
<dbReference type="EMBL" id="JFFR01000013">
    <property type="protein sequence ID" value="KDN28955.1"/>
    <property type="molecule type" value="Genomic_DNA"/>
</dbReference>
<sequence length="191" mass="22000">MELEEQVKKLSEIGLSLNEGITIDHLLLSFSREQYEAAPFDLILLAYGLEVEEKPWGRFICDQAWNFDVEAIEDNGSYVDIVKQFHRITGQAKGVKGLQDMVNIEESRAKLEYEVDGAQRSLEPVVDNDWADVQVVTTIMSDLSEDGYDFYPKDNGQSRVWFYLSDKQALALNNLANNVFNLSKKPWWKIW</sequence>
<reference evidence="1 2" key="1">
    <citation type="submission" date="2014-02" db="EMBL/GenBank/DDBJ databases">
        <title>Vibrio fortis Dalian14 Genome Sequencing.</title>
        <authorList>
            <person name="Wang Y."/>
            <person name="Song L."/>
            <person name="Liu G."/>
            <person name="Ding J."/>
        </authorList>
    </citation>
    <scope>NUCLEOTIDE SEQUENCE [LARGE SCALE GENOMIC DNA]</scope>
    <source>
        <strain evidence="1 2">Dalian14</strain>
    </source>
</reference>
<organism evidence="1 2">
    <name type="scientific">Vibrio fortis</name>
    <dbReference type="NCBI Taxonomy" id="212667"/>
    <lineage>
        <taxon>Bacteria</taxon>
        <taxon>Pseudomonadati</taxon>
        <taxon>Pseudomonadota</taxon>
        <taxon>Gammaproteobacteria</taxon>
        <taxon>Vibrionales</taxon>
        <taxon>Vibrionaceae</taxon>
        <taxon>Vibrio</taxon>
    </lineage>
</organism>
<proteinExistence type="predicted"/>
<evidence type="ECO:0000313" key="1">
    <source>
        <dbReference type="EMBL" id="KDN28955.1"/>
    </source>
</evidence>